<dbReference type="PANTHER" id="PTHR11845">
    <property type="entry name" value="5'-DEOXYNUCLEOTIDASE HDDC2"/>
    <property type="match status" value="1"/>
</dbReference>
<dbReference type="GO" id="GO:0005737">
    <property type="term" value="C:cytoplasm"/>
    <property type="evidence" value="ECO:0007669"/>
    <property type="project" value="TreeGrafter"/>
</dbReference>
<evidence type="ECO:0000256" key="2">
    <source>
        <dbReference type="ARBA" id="ARBA00022801"/>
    </source>
</evidence>
<dbReference type="Proteomes" id="UP000054498">
    <property type="component" value="Unassembled WGS sequence"/>
</dbReference>
<evidence type="ECO:0000313" key="5">
    <source>
        <dbReference type="Proteomes" id="UP000054498"/>
    </source>
</evidence>
<protein>
    <submittedName>
        <fullName evidence="4">HD domain-containing protein 2</fullName>
    </submittedName>
</protein>
<keyword evidence="1" id="KW-0479">Metal-binding</keyword>
<evidence type="ECO:0000256" key="1">
    <source>
        <dbReference type="ARBA" id="ARBA00022723"/>
    </source>
</evidence>
<dbReference type="Gene3D" id="1.10.3210.10">
    <property type="entry name" value="Hypothetical protein af1432"/>
    <property type="match status" value="1"/>
</dbReference>
<dbReference type="RefSeq" id="XP_013901663.1">
    <property type="nucleotide sequence ID" value="XM_014046209.1"/>
</dbReference>
<proteinExistence type="predicted"/>
<gene>
    <name evidence="4" type="ORF">MNEG_5313</name>
</gene>
<evidence type="ECO:0000259" key="3">
    <source>
        <dbReference type="Pfam" id="PF13023"/>
    </source>
</evidence>
<accession>A0A0D2L714</accession>
<dbReference type="InterPro" id="IPR039356">
    <property type="entry name" value="YfbR/HDDC2"/>
</dbReference>
<keyword evidence="2" id="KW-0378">Hydrolase</keyword>
<dbReference type="Pfam" id="PF13023">
    <property type="entry name" value="HD_3"/>
    <property type="match status" value="1"/>
</dbReference>
<dbReference type="KEGG" id="mng:MNEG_5313"/>
<name>A0A0D2L714_9CHLO</name>
<organism evidence="4 5">
    <name type="scientific">Monoraphidium neglectum</name>
    <dbReference type="NCBI Taxonomy" id="145388"/>
    <lineage>
        <taxon>Eukaryota</taxon>
        <taxon>Viridiplantae</taxon>
        <taxon>Chlorophyta</taxon>
        <taxon>core chlorophytes</taxon>
        <taxon>Chlorophyceae</taxon>
        <taxon>CS clade</taxon>
        <taxon>Sphaeropleales</taxon>
        <taxon>Selenastraceae</taxon>
        <taxon>Monoraphidium</taxon>
    </lineage>
</organism>
<dbReference type="OrthoDB" id="10254258at2759"/>
<dbReference type="GO" id="GO:0046872">
    <property type="term" value="F:metal ion binding"/>
    <property type="evidence" value="ECO:0007669"/>
    <property type="project" value="UniProtKB-KW"/>
</dbReference>
<dbReference type="GO" id="GO:0002953">
    <property type="term" value="F:5'-deoxynucleotidase activity"/>
    <property type="evidence" value="ECO:0007669"/>
    <property type="project" value="InterPro"/>
</dbReference>
<dbReference type="EMBL" id="KK101003">
    <property type="protein sequence ID" value="KIZ02644.1"/>
    <property type="molecule type" value="Genomic_DNA"/>
</dbReference>
<sequence length="146" mass="16004">MYRMGMMSLILGDGGAVGVDTVRCIKMALVHDVAESLVGDITPHCGVSDADKHAMEAEAVGRIQEMLGRETQAAGEVAELWREYEAQSSREAHLVKDFDKLEMIVQAHEYEQAQGLELQQFFDSTAGKFKTETGVIGIKAEGSSRR</sequence>
<feature type="domain" description="HD" evidence="3">
    <location>
        <begin position="1"/>
        <end position="130"/>
    </location>
</feature>
<dbReference type="AlphaFoldDB" id="A0A0D2L714"/>
<dbReference type="PANTHER" id="PTHR11845:SF13">
    <property type="entry name" value="5'-DEOXYNUCLEOTIDASE HDDC2"/>
    <property type="match status" value="1"/>
</dbReference>
<dbReference type="InterPro" id="IPR006674">
    <property type="entry name" value="HD_domain"/>
</dbReference>
<dbReference type="SUPFAM" id="SSF109604">
    <property type="entry name" value="HD-domain/PDEase-like"/>
    <property type="match status" value="1"/>
</dbReference>
<keyword evidence="5" id="KW-1185">Reference proteome</keyword>
<dbReference type="STRING" id="145388.A0A0D2L714"/>
<dbReference type="GeneID" id="25738190"/>
<evidence type="ECO:0000313" key="4">
    <source>
        <dbReference type="EMBL" id="KIZ02644.1"/>
    </source>
</evidence>
<reference evidence="4 5" key="1">
    <citation type="journal article" date="2013" name="BMC Genomics">
        <title>Reconstruction of the lipid metabolism for the microalga Monoraphidium neglectum from its genome sequence reveals characteristics suitable for biofuel production.</title>
        <authorList>
            <person name="Bogen C."/>
            <person name="Al-Dilaimi A."/>
            <person name="Albersmeier A."/>
            <person name="Wichmann J."/>
            <person name="Grundmann M."/>
            <person name="Rupp O."/>
            <person name="Lauersen K.J."/>
            <person name="Blifernez-Klassen O."/>
            <person name="Kalinowski J."/>
            <person name="Goesmann A."/>
            <person name="Mussgnug J.H."/>
            <person name="Kruse O."/>
        </authorList>
    </citation>
    <scope>NUCLEOTIDE SEQUENCE [LARGE SCALE GENOMIC DNA]</scope>
    <source>
        <strain evidence="4 5">SAG 48.87</strain>
    </source>
</reference>